<protein>
    <recommendedName>
        <fullName evidence="3">Elongation factor EFG domain-containing protein</fullName>
    </recommendedName>
</protein>
<dbReference type="Gene3D" id="3.30.70.240">
    <property type="match status" value="1"/>
</dbReference>
<accession>A0ABQ6HY68</accession>
<dbReference type="InterPro" id="IPR000640">
    <property type="entry name" value="EFG_V-like"/>
</dbReference>
<dbReference type="Gene3D" id="3.30.230.10">
    <property type="match status" value="1"/>
</dbReference>
<dbReference type="InterPro" id="IPR035649">
    <property type="entry name" value="EFG_V"/>
</dbReference>
<evidence type="ECO:0000259" key="3">
    <source>
        <dbReference type="SMART" id="SM00838"/>
    </source>
</evidence>
<organism evidence="4 5">
    <name type="scientific">Luteimicrobium album</name>
    <dbReference type="NCBI Taxonomy" id="1054550"/>
    <lineage>
        <taxon>Bacteria</taxon>
        <taxon>Bacillati</taxon>
        <taxon>Actinomycetota</taxon>
        <taxon>Actinomycetes</taxon>
        <taxon>Micrococcales</taxon>
        <taxon>Luteimicrobium</taxon>
    </lineage>
</organism>
<keyword evidence="2" id="KW-0342">GTP-binding</keyword>
<feature type="domain" description="Elongation factor EFG" evidence="3">
    <location>
        <begin position="34"/>
        <end position="118"/>
    </location>
</feature>
<evidence type="ECO:0000313" key="5">
    <source>
        <dbReference type="Proteomes" id="UP001157091"/>
    </source>
</evidence>
<dbReference type="SMART" id="SM00838">
    <property type="entry name" value="EFG_C"/>
    <property type="match status" value="1"/>
</dbReference>
<dbReference type="Pfam" id="PF00679">
    <property type="entry name" value="EFG_C"/>
    <property type="match status" value="1"/>
</dbReference>
<dbReference type="SUPFAM" id="SSF54980">
    <property type="entry name" value="EF-G C-terminal domain-like"/>
    <property type="match status" value="1"/>
</dbReference>
<dbReference type="EMBL" id="BSUK01000001">
    <property type="protein sequence ID" value="GMA23406.1"/>
    <property type="molecule type" value="Genomic_DNA"/>
</dbReference>
<evidence type="ECO:0000256" key="2">
    <source>
        <dbReference type="ARBA" id="ARBA00023134"/>
    </source>
</evidence>
<dbReference type="CDD" id="cd03713">
    <property type="entry name" value="EFG_mtEFG_C"/>
    <property type="match status" value="1"/>
</dbReference>
<dbReference type="SUPFAM" id="SSF54211">
    <property type="entry name" value="Ribosomal protein S5 domain 2-like"/>
    <property type="match status" value="1"/>
</dbReference>
<dbReference type="PANTHER" id="PTHR43261">
    <property type="entry name" value="TRANSLATION ELONGATION FACTOR G-RELATED"/>
    <property type="match status" value="1"/>
</dbReference>
<dbReference type="InterPro" id="IPR035647">
    <property type="entry name" value="EFG_III/V"/>
</dbReference>
<gene>
    <name evidence="4" type="ORF">GCM10025864_11650</name>
</gene>
<keyword evidence="1" id="KW-0547">Nucleotide-binding</keyword>
<dbReference type="Proteomes" id="UP001157091">
    <property type="component" value="Unassembled WGS sequence"/>
</dbReference>
<dbReference type="InterPro" id="IPR014721">
    <property type="entry name" value="Ribsml_uS5_D2-typ_fold_subgr"/>
</dbReference>
<dbReference type="PANTHER" id="PTHR43261:SF6">
    <property type="entry name" value="ELONGATION FACTOR G-LIKE PROTEIN"/>
    <property type="match status" value="1"/>
</dbReference>
<comment type="caution">
    <text evidence="4">The sequence shown here is derived from an EMBL/GenBank/DDBJ whole genome shotgun (WGS) entry which is preliminary data.</text>
</comment>
<evidence type="ECO:0000313" key="4">
    <source>
        <dbReference type="EMBL" id="GMA23406.1"/>
    </source>
</evidence>
<dbReference type="InterPro" id="IPR005517">
    <property type="entry name" value="Transl_elong_EFG/EF2_IV"/>
</dbReference>
<keyword evidence="5" id="KW-1185">Reference proteome</keyword>
<evidence type="ECO:0000256" key="1">
    <source>
        <dbReference type="ARBA" id="ARBA00022741"/>
    </source>
</evidence>
<proteinExistence type="predicted"/>
<reference evidence="5" key="1">
    <citation type="journal article" date="2019" name="Int. J. Syst. Evol. Microbiol.">
        <title>The Global Catalogue of Microorganisms (GCM) 10K type strain sequencing project: providing services to taxonomists for standard genome sequencing and annotation.</title>
        <authorList>
            <consortium name="The Broad Institute Genomics Platform"/>
            <consortium name="The Broad Institute Genome Sequencing Center for Infectious Disease"/>
            <person name="Wu L."/>
            <person name="Ma J."/>
        </authorList>
    </citation>
    <scope>NUCLEOTIDE SEQUENCE [LARGE SCALE GENOMIC DNA]</scope>
    <source>
        <strain evidence="5">NBRC 106348</strain>
    </source>
</reference>
<name>A0ABQ6HY68_9MICO</name>
<sequence>MYDGKAHSVDSSEMAFRTAAAAGLREALADAGTVVLEPVSRVVVTVPSEVQGAVLTDLSGRRGHVAATEGPDDAGRVSVVASVPEAELARYVLDLRSLTAGQAELTIEPERYDVAPQR</sequence>
<dbReference type="InterPro" id="IPR020568">
    <property type="entry name" value="Ribosomal_Su5_D2-typ_SF"/>
</dbReference>
<dbReference type="Pfam" id="PF03764">
    <property type="entry name" value="EFG_IV"/>
    <property type="match status" value="1"/>
</dbReference>